<gene>
    <name evidence="1" type="ORF">CHYS00102_LOCUS11664</name>
</gene>
<evidence type="ECO:0000313" key="1">
    <source>
        <dbReference type="EMBL" id="CAD8884467.1"/>
    </source>
</evidence>
<organism evidence="1">
    <name type="scientific">Corethron hystrix</name>
    <dbReference type="NCBI Taxonomy" id="216773"/>
    <lineage>
        <taxon>Eukaryota</taxon>
        <taxon>Sar</taxon>
        <taxon>Stramenopiles</taxon>
        <taxon>Ochrophyta</taxon>
        <taxon>Bacillariophyta</taxon>
        <taxon>Coscinodiscophyceae</taxon>
        <taxon>Corethrophycidae</taxon>
        <taxon>Corethrales</taxon>
        <taxon>Corethraceae</taxon>
        <taxon>Corethron</taxon>
    </lineage>
</organism>
<dbReference type="AlphaFoldDB" id="A0A7S1FS18"/>
<dbReference type="InterPro" id="IPR036322">
    <property type="entry name" value="WD40_repeat_dom_sf"/>
</dbReference>
<sequence>MYLIQWRQYDIGLGSIRPEPLNNCGSKHFDCYSWGFRESFRSQIVHAAYVDPWADSFYFYDGRVGKIKDNGKIKPVVCVDMSSDMNYVKECNDVTSICFSGEHELLTSHVYYSSLGKNSTKNFLRNTIKFWDRRFFKSGLPTNMVEVKRLASFPQEDSVCMRPTFNCEVSSRECTHTQKDASLLIEMHSLESDSTKRNVQLNDEQSNYVDFFIRRLTSSVDGSNVVLSLEKHDLHNMESSNTEVLINTSWEHMVLSECSNILTTTTFPMAYTHIPSAFTPDLKFMASIGDMNADSCLFLFDISAPSISSPCPERDTTFECIRQIKKGANNRGRKISSISSEIQKLVDVDGIPSDPTCIALNSLGTTLACGTSDGDIYTWRGA</sequence>
<accession>A0A7S1FS18</accession>
<dbReference type="EMBL" id="HBFR01016026">
    <property type="protein sequence ID" value="CAD8884467.1"/>
    <property type="molecule type" value="Transcribed_RNA"/>
</dbReference>
<name>A0A7S1FS18_9STRA</name>
<reference evidence="1" key="1">
    <citation type="submission" date="2021-01" db="EMBL/GenBank/DDBJ databases">
        <authorList>
            <person name="Corre E."/>
            <person name="Pelletier E."/>
            <person name="Niang G."/>
            <person name="Scheremetjew M."/>
            <person name="Finn R."/>
            <person name="Kale V."/>
            <person name="Holt S."/>
            <person name="Cochrane G."/>
            <person name="Meng A."/>
            <person name="Brown T."/>
            <person name="Cohen L."/>
        </authorList>
    </citation>
    <scope>NUCLEOTIDE SEQUENCE</scope>
    <source>
        <strain evidence="1">308</strain>
    </source>
</reference>
<dbReference type="Gene3D" id="2.130.10.10">
    <property type="entry name" value="YVTN repeat-like/Quinoprotein amine dehydrogenase"/>
    <property type="match status" value="1"/>
</dbReference>
<protein>
    <submittedName>
        <fullName evidence="1">Uncharacterized protein</fullName>
    </submittedName>
</protein>
<dbReference type="SUPFAM" id="SSF50978">
    <property type="entry name" value="WD40 repeat-like"/>
    <property type="match status" value="2"/>
</dbReference>
<dbReference type="InterPro" id="IPR015943">
    <property type="entry name" value="WD40/YVTN_repeat-like_dom_sf"/>
</dbReference>
<proteinExistence type="predicted"/>